<name>R7YRE4_CONA1</name>
<protein>
    <recommendedName>
        <fullName evidence="4">DUF1941 family protein</fullName>
    </recommendedName>
</protein>
<dbReference type="PANTHER" id="PTHR13109">
    <property type="entry name" value="NEUROCHONDRIN"/>
    <property type="match status" value="1"/>
</dbReference>
<dbReference type="EMBL" id="JH767568">
    <property type="protein sequence ID" value="EON64379.1"/>
    <property type="molecule type" value="Genomic_DNA"/>
</dbReference>
<evidence type="ECO:0000256" key="1">
    <source>
        <dbReference type="SAM" id="MobiDB-lite"/>
    </source>
</evidence>
<dbReference type="SUPFAM" id="SSF48371">
    <property type="entry name" value="ARM repeat"/>
    <property type="match status" value="1"/>
</dbReference>
<dbReference type="eggNOG" id="ENOG502S540">
    <property type="taxonomic scope" value="Eukaryota"/>
</dbReference>
<proteinExistence type="predicted"/>
<sequence length="479" mass="53097">MESEVQQLPQGEAEQLQPSTMRVSLEQVLSYLKKKDDTSRFLGLTLLRPLVDNESFRSNPEAISECWTALSTSYLRRLLRAEQNEQRSQAESRLLVDLAVGVLHAFSQLLPQEALESDKMISMSEGLIHSLIEANPDTTENALRMLLVICSTRKGTSGLLALEDLSPLIEICPQQPLALHCLKLMLLPEEEEAGAEGWSKKHSIITKLLLAYQGADATPAHAMLSDVLMSAEFPEAPPWLTLLISSVQKTFHRSPSGKAYKPAVILLANLTQHIPDTSTIWTEAPASSEDPSTSTSNSKPFAYLFIKATTIDIEATVPSLIELLREPAYKETAVRLSAAYTVLHGFFRYLVDLPEDQDSGMDPELLLNLYKEIDKTMSLTIEFLQDRWDAANAEGASVGRANAERESSPPARRRSSLEFSEASREEVLSIKRRVTSDPIFTAAASALAFWLSENDNEKLRDEAEEIMEILGSLHGAEDS</sequence>
<evidence type="ECO:0000313" key="2">
    <source>
        <dbReference type="EMBL" id="EON64379.1"/>
    </source>
</evidence>
<dbReference type="GeneID" id="19900921"/>
<reference evidence="3" key="1">
    <citation type="submission" date="2012-06" db="EMBL/GenBank/DDBJ databases">
        <title>The genome sequence of Coniosporium apollinis CBS 100218.</title>
        <authorList>
            <consortium name="The Broad Institute Genome Sequencing Platform"/>
            <person name="Cuomo C."/>
            <person name="Gorbushina A."/>
            <person name="Noack S."/>
            <person name="Walker B."/>
            <person name="Young S.K."/>
            <person name="Zeng Q."/>
            <person name="Gargeya S."/>
            <person name="Fitzgerald M."/>
            <person name="Haas B."/>
            <person name="Abouelleil A."/>
            <person name="Alvarado L."/>
            <person name="Arachchi H.M."/>
            <person name="Berlin A.M."/>
            <person name="Chapman S.B."/>
            <person name="Goldberg J."/>
            <person name="Griggs A."/>
            <person name="Gujja S."/>
            <person name="Hansen M."/>
            <person name="Howarth C."/>
            <person name="Imamovic A."/>
            <person name="Larimer J."/>
            <person name="McCowan C."/>
            <person name="Montmayeur A."/>
            <person name="Murphy C."/>
            <person name="Neiman D."/>
            <person name="Pearson M."/>
            <person name="Priest M."/>
            <person name="Roberts A."/>
            <person name="Saif S."/>
            <person name="Shea T."/>
            <person name="Sisk P."/>
            <person name="Sykes S."/>
            <person name="Wortman J."/>
            <person name="Nusbaum C."/>
            <person name="Birren B."/>
        </authorList>
    </citation>
    <scope>NUCLEOTIDE SEQUENCE [LARGE SCALE GENOMIC DNA]</scope>
    <source>
        <strain evidence="3">CBS 100218</strain>
    </source>
</reference>
<organism evidence="2 3">
    <name type="scientific">Coniosporium apollinis (strain CBS 100218)</name>
    <name type="common">Rock-inhabiting black yeast</name>
    <dbReference type="NCBI Taxonomy" id="1168221"/>
    <lineage>
        <taxon>Eukaryota</taxon>
        <taxon>Fungi</taxon>
        <taxon>Dikarya</taxon>
        <taxon>Ascomycota</taxon>
        <taxon>Pezizomycotina</taxon>
        <taxon>Dothideomycetes</taxon>
        <taxon>Dothideomycetes incertae sedis</taxon>
        <taxon>Coniosporium</taxon>
    </lineage>
</organism>
<keyword evidence="3" id="KW-1185">Reference proteome</keyword>
<dbReference type="Pfam" id="PF05536">
    <property type="entry name" value="Neurochondrin"/>
    <property type="match status" value="1"/>
</dbReference>
<dbReference type="OrthoDB" id="8962942at2759"/>
<dbReference type="HOGENOM" id="CLU_028752_0_0_1"/>
<dbReference type="PANTHER" id="PTHR13109:SF7">
    <property type="entry name" value="NEUROCHONDRIN"/>
    <property type="match status" value="1"/>
</dbReference>
<dbReference type="Proteomes" id="UP000016924">
    <property type="component" value="Unassembled WGS sequence"/>
</dbReference>
<dbReference type="InterPro" id="IPR016024">
    <property type="entry name" value="ARM-type_fold"/>
</dbReference>
<dbReference type="AlphaFoldDB" id="R7YRE4"/>
<evidence type="ECO:0008006" key="4">
    <source>
        <dbReference type="Google" id="ProtNLM"/>
    </source>
</evidence>
<gene>
    <name evidence="2" type="ORF">W97_03610</name>
</gene>
<dbReference type="RefSeq" id="XP_007779696.1">
    <property type="nucleotide sequence ID" value="XM_007781506.1"/>
</dbReference>
<accession>R7YRE4</accession>
<feature type="region of interest" description="Disordered" evidence="1">
    <location>
        <begin position="395"/>
        <end position="418"/>
    </location>
</feature>
<evidence type="ECO:0000313" key="3">
    <source>
        <dbReference type="Proteomes" id="UP000016924"/>
    </source>
</evidence>
<dbReference type="InterPro" id="IPR008709">
    <property type="entry name" value="Neurochondrin"/>
</dbReference>
<dbReference type="STRING" id="1168221.R7YRE4"/>